<reference evidence="3" key="2">
    <citation type="submission" date="2018-02" db="UniProtKB">
        <authorList>
            <consortium name="EnsemblPlants"/>
        </authorList>
    </citation>
    <scope>IDENTIFICATION</scope>
    <source>
        <strain evidence="3">Williams 82</strain>
    </source>
</reference>
<name>A0A0R0IWN7_SOYBN</name>
<gene>
    <name evidence="2" type="ORF">GLYMA_08G186100</name>
</gene>
<feature type="signal peptide" evidence="1">
    <location>
        <begin position="1"/>
        <end position="27"/>
    </location>
</feature>
<dbReference type="Gramene" id="KRH44036">
    <property type="protein sequence ID" value="KRH44036"/>
    <property type="gene ID" value="GLYMA_08G186100"/>
</dbReference>
<evidence type="ECO:0000313" key="4">
    <source>
        <dbReference type="Proteomes" id="UP000008827"/>
    </source>
</evidence>
<reference evidence="2" key="3">
    <citation type="submission" date="2018-07" db="EMBL/GenBank/DDBJ databases">
        <title>WGS assembly of Glycine max.</title>
        <authorList>
            <person name="Schmutz J."/>
            <person name="Cannon S."/>
            <person name="Schlueter J."/>
            <person name="Ma J."/>
            <person name="Mitros T."/>
            <person name="Nelson W."/>
            <person name="Hyten D."/>
            <person name="Song Q."/>
            <person name="Thelen J."/>
            <person name="Cheng J."/>
            <person name="Xu D."/>
            <person name="Hellsten U."/>
            <person name="May G."/>
            <person name="Yu Y."/>
            <person name="Sakurai T."/>
            <person name="Umezawa T."/>
            <person name="Bhattacharyya M."/>
            <person name="Sandhu D."/>
            <person name="Valliyodan B."/>
            <person name="Lindquist E."/>
            <person name="Peto M."/>
            <person name="Grant D."/>
            <person name="Shu S."/>
            <person name="Goodstein D."/>
            <person name="Barry K."/>
            <person name="Futrell-Griggs M."/>
            <person name="Abernathy B."/>
            <person name="Du J."/>
            <person name="Tian Z."/>
            <person name="Zhu L."/>
            <person name="Gill N."/>
            <person name="Joshi T."/>
            <person name="Libault M."/>
            <person name="Sethuraman A."/>
            <person name="Zhang X."/>
            <person name="Shinozaki K."/>
            <person name="Nguyen H."/>
            <person name="Wing R."/>
            <person name="Cregan P."/>
            <person name="Specht J."/>
            <person name="Grimwood J."/>
            <person name="Rokhsar D."/>
            <person name="Stacey G."/>
            <person name="Shoemaker R."/>
            <person name="Jackson S."/>
        </authorList>
    </citation>
    <scope>NUCLEOTIDE SEQUENCE</scope>
    <source>
        <tissue evidence="2">Callus</tissue>
    </source>
</reference>
<dbReference type="InParanoid" id="A0A0R0IWN7"/>
<organism evidence="2">
    <name type="scientific">Glycine max</name>
    <name type="common">Soybean</name>
    <name type="synonym">Glycine hispida</name>
    <dbReference type="NCBI Taxonomy" id="3847"/>
    <lineage>
        <taxon>Eukaryota</taxon>
        <taxon>Viridiplantae</taxon>
        <taxon>Streptophyta</taxon>
        <taxon>Embryophyta</taxon>
        <taxon>Tracheophyta</taxon>
        <taxon>Spermatophyta</taxon>
        <taxon>Magnoliopsida</taxon>
        <taxon>eudicotyledons</taxon>
        <taxon>Gunneridae</taxon>
        <taxon>Pentapetalae</taxon>
        <taxon>rosids</taxon>
        <taxon>fabids</taxon>
        <taxon>Fabales</taxon>
        <taxon>Fabaceae</taxon>
        <taxon>Papilionoideae</taxon>
        <taxon>50 kb inversion clade</taxon>
        <taxon>NPAAA clade</taxon>
        <taxon>indigoferoid/millettioid clade</taxon>
        <taxon>Phaseoleae</taxon>
        <taxon>Glycine</taxon>
        <taxon>Glycine subgen. Soja</taxon>
    </lineage>
</organism>
<reference evidence="2 3" key="1">
    <citation type="journal article" date="2010" name="Nature">
        <title>Genome sequence of the palaeopolyploid soybean.</title>
        <authorList>
            <person name="Schmutz J."/>
            <person name="Cannon S.B."/>
            <person name="Schlueter J."/>
            <person name="Ma J."/>
            <person name="Mitros T."/>
            <person name="Nelson W."/>
            <person name="Hyten D.L."/>
            <person name="Song Q."/>
            <person name="Thelen J.J."/>
            <person name="Cheng J."/>
            <person name="Xu D."/>
            <person name="Hellsten U."/>
            <person name="May G.D."/>
            <person name="Yu Y."/>
            <person name="Sakurai T."/>
            <person name="Umezawa T."/>
            <person name="Bhattacharyya M.K."/>
            <person name="Sandhu D."/>
            <person name="Valliyodan B."/>
            <person name="Lindquist E."/>
            <person name="Peto M."/>
            <person name="Grant D."/>
            <person name="Shu S."/>
            <person name="Goodstein D."/>
            <person name="Barry K."/>
            <person name="Futrell-Griggs M."/>
            <person name="Abernathy B."/>
            <person name="Du J."/>
            <person name="Tian Z."/>
            <person name="Zhu L."/>
            <person name="Gill N."/>
            <person name="Joshi T."/>
            <person name="Libault M."/>
            <person name="Sethuraman A."/>
            <person name="Zhang X.-C."/>
            <person name="Shinozaki K."/>
            <person name="Nguyen H.T."/>
            <person name="Wing R.A."/>
            <person name="Cregan P."/>
            <person name="Specht J."/>
            <person name="Grimwood J."/>
            <person name="Rokhsar D."/>
            <person name="Stacey G."/>
            <person name="Shoemaker R.C."/>
            <person name="Jackson S.A."/>
        </authorList>
    </citation>
    <scope>NUCLEOTIDE SEQUENCE</scope>
    <source>
        <strain evidence="3">cv. Williams 82</strain>
        <tissue evidence="2">Callus</tissue>
    </source>
</reference>
<dbReference type="Proteomes" id="UP000008827">
    <property type="component" value="Chromosome 8"/>
</dbReference>
<feature type="chain" id="PRO_5014521930" description="Bifunctional inhibitor/plant lipid transfer protein/seed storage helical domain-containing protein" evidence="1">
    <location>
        <begin position="28"/>
        <end position="152"/>
    </location>
</feature>
<evidence type="ECO:0000313" key="2">
    <source>
        <dbReference type="EMBL" id="KRH44036.1"/>
    </source>
</evidence>
<protein>
    <recommendedName>
        <fullName evidence="5">Bifunctional inhibitor/plant lipid transfer protein/seed storage helical domain-containing protein</fullName>
    </recommendedName>
</protein>
<dbReference type="AlphaFoldDB" id="A0A0R0IWN7"/>
<sequence length="152" mass="16918">MAKEMQLLIFVFVLIITLSFMMLCAEARNLHAFQQQAMEYGAAGLRTQSSYQSTISTLECCVGDWFPHLGVLHQFNSARACIYCNYEVQKARNLHDAFQQQHAMAPSAGGLQLNLQMQSLIQSTLIGFGMLPRGAIPPSGPSTPTHSCYYYC</sequence>
<dbReference type="EnsemblPlants" id="KRH44036">
    <property type="protein sequence ID" value="KRH44036"/>
    <property type="gene ID" value="GLYMA_08G186100"/>
</dbReference>
<dbReference type="EMBL" id="CM000841">
    <property type="protein sequence ID" value="KRH44036.1"/>
    <property type="molecule type" value="Genomic_DNA"/>
</dbReference>
<keyword evidence="1" id="KW-0732">Signal</keyword>
<proteinExistence type="predicted"/>
<evidence type="ECO:0008006" key="5">
    <source>
        <dbReference type="Google" id="ProtNLM"/>
    </source>
</evidence>
<accession>A0A0R0IWN7</accession>
<evidence type="ECO:0000313" key="3">
    <source>
        <dbReference type="EnsemblPlants" id="KRH44036"/>
    </source>
</evidence>
<keyword evidence="4" id="KW-1185">Reference proteome</keyword>
<evidence type="ECO:0000256" key="1">
    <source>
        <dbReference type="SAM" id="SignalP"/>
    </source>
</evidence>